<protein>
    <submittedName>
        <fullName evidence="2">Uncharacterized protein</fullName>
    </submittedName>
</protein>
<evidence type="ECO:0000313" key="2">
    <source>
        <dbReference type="EMBL" id="KUO21920.1"/>
    </source>
</evidence>
<proteinExistence type="predicted"/>
<sequence>MGNCGPSVAGRAHAAESHIDTAPRPDGALSTSLDPSCRRPIPSLLRSSRKGFSQVQRAAVVAFTPGGKAVGTQTLIEP</sequence>
<name>A0A124IFM7_9ACTN</name>
<dbReference type="EMBL" id="LMXB01000021">
    <property type="protein sequence ID" value="KUO21920.1"/>
    <property type="molecule type" value="Genomic_DNA"/>
</dbReference>
<comment type="caution">
    <text evidence="2">The sequence shown here is derived from an EMBL/GenBank/DDBJ whole genome shotgun (WGS) entry which is preliminary data.</text>
</comment>
<dbReference type="STRING" id="909626.AQJ91_07260"/>
<gene>
    <name evidence="2" type="ORF">AQJ91_07260</name>
</gene>
<dbReference type="AlphaFoldDB" id="A0A124IFM7"/>
<dbReference type="Proteomes" id="UP000053260">
    <property type="component" value="Unassembled WGS sequence"/>
</dbReference>
<feature type="compositionally biased region" description="Basic and acidic residues" evidence="1">
    <location>
        <begin position="13"/>
        <end position="23"/>
    </location>
</feature>
<accession>A0A124IFM7</accession>
<organism evidence="2 3">
    <name type="scientific">Streptomyces dysideae</name>
    <dbReference type="NCBI Taxonomy" id="909626"/>
    <lineage>
        <taxon>Bacteria</taxon>
        <taxon>Bacillati</taxon>
        <taxon>Actinomycetota</taxon>
        <taxon>Actinomycetes</taxon>
        <taxon>Kitasatosporales</taxon>
        <taxon>Streptomycetaceae</taxon>
        <taxon>Streptomyces</taxon>
    </lineage>
</organism>
<keyword evidence="3" id="KW-1185">Reference proteome</keyword>
<feature type="region of interest" description="Disordered" evidence="1">
    <location>
        <begin position="1"/>
        <end position="50"/>
    </location>
</feature>
<evidence type="ECO:0000256" key="1">
    <source>
        <dbReference type="SAM" id="MobiDB-lite"/>
    </source>
</evidence>
<evidence type="ECO:0000313" key="3">
    <source>
        <dbReference type="Proteomes" id="UP000053260"/>
    </source>
</evidence>
<reference evidence="2 3" key="1">
    <citation type="submission" date="2015-10" db="EMBL/GenBank/DDBJ databases">
        <title>Draft genome sequence of Streptomyces sp. RV15, isolated from a marine sponge.</title>
        <authorList>
            <person name="Ruckert C."/>
            <person name="Abdelmohsen U.R."/>
            <person name="Winkler A."/>
            <person name="Hentschel U."/>
            <person name="Kalinowski J."/>
            <person name="Kampfer P."/>
            <person name="Glaeser S."/>
        </authorList>
    </citation>
    <scope>NUCLEOTIDE SEQUENCE [LARGE SCALE GENOMIC DNA]</scope>
    <source>
        <strain evidence="2 3">RV15</strain>
    </source>
</reference>